<proteinExistence type="predicted"/>
<feature type="non-terminal residue" evidence="1">
    <location>
        <position position="1"/>
    </location>
</feature>
<reference evidence="1" key="1">
    <citation type="submission" date="2018-05" db="EMBL/GenBank/DDBJ databases">
        <title>Draft genome of Mucuna pruriens seed.</title>
        <authorList>
            <person name="Nnadi N.E."/>
            <person name="Vos R."/>
            <person name="Hasami M.H."/>
            <person name="Devisetty U.K."/>
            <person name="Aguiy J.C."/>
        </authorList>
    </citation>
    <scope>NUCLEOTIDE SEQUENCE [LARGE SCALE GENOMIC DNA]</scope>
    <source>
        <strain evidence="1">JCA_2017</strain>
    </source>
</reference>
<comment type="caution">
    <text evidence="1">The sequence shown here is derived from an EMBL/GenBank/DDBJ whole genome shotgun (WGS) entry which is preliminary data.</text>
</comment>
<accession>A0A371FNF3</accession>
<evidence type="ECO:0000313" key="1">
    <source>
        <dbReference type="EMBL" id="RDX79867.1"/>
    </source>
</evidence>
<gene>
    <name evidence="1" type="ORF">CR513_39656</name>
</gene>
<dbReference type="OrthoDB" id="1435261at2759"/>
<keyword evidence="2" id="KW-1185">Reference proteome</keyword>
<organism evidence="1 2">
    <name type="scientific">Mucuna pruriens</name>
    <name type="common">Velvet bean</name>
    <name type="synonym">Dolichos pruriens</name>
    <dbReference type="NCBI Taxonomy" id="157652"/>
    <lineage>
        <taxon>Eukaryota</taxon>
        <taxon>Viridiplantae</taxon>
        <taxon>Streptophyta</taxon>
        <taxon>Embryophyta</taxon>
        <taxon>Tracheophyta</taxon>
        <taxon>Spermatophyta</taxon>
        <taxon>Magnoliopsida</taxon>
        <taxon>eudicotyledons</taxon>
        <taxon>Gunneridae</taxon>
        <taxon>Pentapetalae</taxon>
        <taxon>rosids</taxon>
        <taxon>fabids</taxon>
        <taxon>Fabales</taxon>
        <taxon>Fabaceae</taxon>
        <taxon>Papilionoideae</taxon>
        <taxon>50 kb inversion clade</taxon>
        <taxon>NPAAA clade</taxon>
        <taxon>indigoferoid/millettioid clade</taxon>
        <taxon>Phaseoleae</taxon>
        <taxon>Mucuna</taxon>
    </lineage>
</organism>
<sequence length="126" mass="15092">MDCYRRVSEVEREPIIEYTTERPMITNYAPNRGFNEKIVYEDVIGGSNHHHHHMHHPETRERVKVVQYEQVPERRVYEEKIFRNHCQHKDGRSSSPMPRFTIVVITKVYYSCVSSLQIKHIIISEI</sequence>
<protein>
    <submittedName>
        <fullName evidence="1">Uncharacterized protein</fullName>
    </submittedName>
</protein>
<dbReference type="EMBL" id="QJKJ01008409">
    <property type="protein sequence ID" value="RDX79867.1"/>
    <property type="molecule type" value="Genomic_DNA"/>
</dbReference>
<dbReference type="Proteomes" id="UP000257109">
    <property type="component" value="Unassembled WGS sequence"/>
</dbReference>
<name>A0A371FNF3_MUCPR</name>
<dbReference type="AlphaFoldDB" id="A0A371FNF3"/>
<evidence type="ECO:0000313" key="2">
    <source>
        <dbReference type="Proteomes" id="UP000257109"/>
    </source>
</evidence>